<keyword evidence="2" id="KW-1185">Reference proteome</keyword>
<dbReference type="InterPro" id="IPR003679">
    <property type="entry name" value="Amioglycoside_AcTrfase"/>
</dbReference>
<evidence type="ECO:0000313" key="1">
    <source>
        <dbReference type="EMBL" id="ELZ31661.1"/>
    </source>
</evidence>
<dbReference type="SUPFAM" id="SSF110710">
    <property type="entry name" value="TTHA0583/YokD-like"/>
    <property type="match status" value="1"/>
</dbReference>
<dbReference type="eggNOG" id="ENOG502N5W7">
    <property type="taxonomic scope" value="Archaea"/>
</dbReference>
<dbReference type="InParanoid" id="M0D859"/>
<dbReference type="GO" id="GO:0008080">
    <property type="term" value="F:N-acetyltransferase activity"/>
    <property type="evidence" value="ECO:0007669"/>
    <property type="project" value="InterPro"/>
</dbReference>
<protein>
    <recommendedName>
        <fullName evidence="3">Aminoglycoside N(3)-acetyltransferase</fullName>
    </recommendedName>
</protein>
<dbReference type="Pfam" id="PF02522">
    <property type="entry name" value="Antibiotic_NAT"/>
    <property type="match status" value="1"/>
</dbReference>
<evidence type="ECO:0000313" key="2">
    <source>
        <dbReference type="Proteomes" id="UP000011513"/>
    </source>
</evidence>
<accession>M0D859</accession>
<dbReference type="GO" id="GO:0046677">
    <property type="term" value="P:response to antibiotic"/>
    <property type="evidence" value="ECO:0007669"/>
    <property type="project" value="InterPro"/>
</dbReference>
<proteinExistence type="predicted"/>
<evidence type="ECO:0008006" key="3">
    <source>
        <dbReference type="Google" id="ProtNLM"/>
    </source>
</evidence>
<sequence>MFERGGRRQEPNDVAMRGNALTQARRVGNLVKHQALKQIRLRRGASRASRAAFDELLDEHATGHDEVFVHAGLGDVKDAFDTDPYRFLLGRLEERFESILAPGFTDYFTVSGVYHKRFSRPKHGAFVRQFHQDADYRTDDAIKSVLVKGPYRFDDCVHRETYHEEGCFAQLVREGTLLLNVGTPWFTCSHLHYLEAKHDVPYVETRTHEGIIYRTPTEYERTEQTYETLVSPLYSWNKPKIMRRLRRAGALSAYDLNGLNVYVSRLDEVVTVLGAELREDPYYLVTL</sequence>
<dbReference type="InterPro" id="IPR028345">
    <property type="entry name" value="Antibiotic_NAT-like"/>
</dbReference>
<comment type="caution">
    <text evidence="1">The sequence shown here is derived from an EMBL/GenBank/DDBJ whole genome shotgun (WGS) entry which is preliminary data.</text>
</comment>
<gene>
    <name evidence="1" type="ORF">C474_08057</name>
</gene>
<name>M0D859_HALPD</name>
<dbReference type="EMBL" id="AOIV01000018">
    <property type="protein sequence ID" value="ELZ31661.1"/>
    <property type="molecule type" value="Genomic_DNA"/>
</dbReference>
<organism evidence="1 2">
    <name type="scientific">Halogeometricum pallidum JCM 14848</name>
    <dbReference type="NCBI Taxonomy" id="1227487"/>
    <lineage>
        <taxon>Archaea</taxon>
        <taxon>Methanobacteriati</taxon>
        <taxon>Methanobacteriota</taxon>
        <taxon>Stenosarchaea group</taxon>
        <taxon>Halobacteria</taxon>
        <taxon>Halobacteriales</taxon>
        <taxon>Haloferacaceae</taxon>
        <taxon>Halogeometricum</taxon>
    </lineage>
</organism>
<dbReference type="Proteomes" id="UP000011513">
    <property type="component" value="Unassembled WGS sequence"/>
</dbReference>
<dbReference type="AlphaFoldDB" id="M0D859"/>
<reference evidence="1 2" key="1">
    <citation type="journal article" date="2014" name="PLoS Genet.">
        <title>Phylogenetically driven sequencing of extremely halophilic archaea reveals strategies for static and dynamic osmo-response.</title>
        <authorList>
            <person name="Becker E.A."/>
            <person name="Seitzer P.M."/>
            <person name="Tritt A."/>
            <person name="Larsen D."/>
            <person name="Krusor M."/>
            <person name="Yao A.I."/>
            <person name="Wu D."/>
            <person name="Madern D."/>
            <person name="Eisen J.A."/>
            <person name="Darling A.E."/>
            <person name="Facciotti M.T."/>
        </authorList>
    </citation>
    <scope>NUCLEOTIDE SEQUENCE [LARGE SCALE GENOMIC DNA]</scope>
    <source>
        <strain evidence="1 2">JCM 14848</strain>
    </source>
</reference>